<feature type="transmembrane region" description="Helical" evidence="1">
    <location>
        <begin position="41"/>
        <end position="60"/>
    </location>
</feature>
<feature type="transmembrane region" description="Helical" evidence="1">
    <location>
        <begin position="80"/>
        <end position="100"/>
    </location>
</feature>
<organism evidence="2 3">
    <name type="scientific">Paraburkholderia caribensis MBA4</name>
    <dbReference type="NCBI Taxonomy" id="1323664"/>
    <lineage>
        <taxon>Bacteria</taxon>
        <taxon>Pseudomonadati</taxon>
        <taxon>Pseudomonadota</taxon>
        <taxon>Betaproteobacteria</taxon>
        <taxon>Burkholderiales</taxon>
        <taxon>Burkholderiaceae</taxon>
        <taxon>Paraburkholderia</taxon>
    </lineage>
</organism>
<sequence>MGLLTGLLGGLLFGVGLMVSGMANPAKVLGFLDLAGRWDPSLAFVMAGAIAVGSIAFRFAKRRKRSLLGLPMQVPASSTVTLRLVLGSAVFGIGWGLAGFCPGPALVALGAGVGKAWGFVAAMVGGMAVFEILERAKLSRQRETGHF</sequence>
<dbReference type="GeneID" id="69969332"/>
<keyword evidence="1" id="KW-0472">Membrane</keyword>
<dbReference type="InterPro" id="IPR046513">
    <property type="entry name" value="DUF6691"/>
</dbReference>
<dbReference type="AlphaFoldDB" id="A0A0P0RA76"/>
<accession>A0A0P0RA76</accession>
<dbReference type="KEGG" id="bcai:K788_0004508"/>
<keyword evidence="1" id="KW-1133">Transmembrane helix</keyword>
<proteinExistence type="predicted"/>
<reference evidence="2 3" key="1">
    <citation type="journal article" date="2014" name="Genome Announc.">
        <title>Draft Genome Sequence of the Haloacid-Degrading Burkholderia caribensis Strain MBA4.</title>
        <authorList>
            <person name="Pan Y."/>
            <person name="Kong K.F."/>
            <person name="Tsang J.S."/>
        </authorList>
    </citation>
    <scope>NUCLEOTIDE SEQUENCE [LARGE SCALE GENOMIC DNA]</scope>
    <source>
        <strain evidence="2 3">MBA4</strain>
    </source>
</reference>
<dbReference type="RefSeq" id="WP_036005366.1">
    <property type="nucleotide sequence ID" value="NZ_CP012746.1"/>
</dbReference>
<name>A0A0P0RA76_9BURK</name>
<dbReference type="Proteomes" id="UP000019146">
    <property type="component" value="Chromosome 1"/>
</dbReference>
<gene>
    <name evidence="2" type="ORF">K788_0004508</name>
</gene>
<evidence type="ECO:0000256" key="1">
    <source>
        <dbReference type="SAM" id="Phobius"/>
    </source>
</evidence>
<evidence type="ECO:0000313" key="2">
    <source>
        <dbReference type="EMBL" id="ALL65256.1"/>
    </source>
</evidence>
<evidence type="ECO:0000313" key="3">
    <source>
        <dbReference type="Proteomes" id="UP000019146"/>
    </source>
</evidence>
<keyword evidence="1" id="KW-0812">Transmembrane</keyword>
<protein>
    <submittedName>
        <fullName evidence="2">Sulfur transport</fullName>
    </submittedName>
</protein>
<feature type="transmembrane region" description="Helical" evidence="1">
    <location>
        <begin position="106"/>
        <end position="133"/>
    </location>
</feature>
<dbReference type="EMBL" id="CP012746">
    <property type="protein sequence ID" value="ALL65256.1"/>
    <property type="molecule type" value="Genomic_DNA"/>
</dbReference>
<dbReference type="Pfam" id="PF20398">
    <property type="entry name" value="DUF6691"/>
    <property type="match status" value="1"/>
</dbReference>